<dbReference type="Proteomes" id="UP001396334">
    <property type="component" value="Unassembled WGS sequence"/>
</dbReference>
<organism evidence="1 2">
    <name type="scientific">Hibiscus sabdariffa</name>
    <name type="common">roselle</name>
    <dbReference type="NCBI Taxonomy" id="183260"/>
    <lineage>
        <taxon>Eukaryota</taxon>
        <taxon>Viridiplantae</taxon>
        <taxon>Streptophyta</taxon>
        <taxon>Embryophyta</taxon>
        <taxon>Tracheophyta</taxon>
        <taxon>Spermatophyta</taxon>
        <taxon>Magnoliopsida</taxon>
        <taxon>eudicotyledons</taxon>
        <taxon>Gunneridae</taxon>
        <taxon>Pentapetalae</taxon>
        <taxon>rosids</taxon>
        <taxon>malvids</taxon>
        <taxon>Malvales</taxon>
        <taxon>Malvaceae</taxon>
        <taxon>Malvoideae</taxon>
        <taxon>Hibiscus</taxon>
    </lineage>
</organism>
<dbReference type="EMBL" id="JBBPBN010000110">
    <property type="protein sequence ID" value="KAK8978698.1"/>
    <property type="molecule type" value="Genomic_DNA"/>
</dbReference>
<protein>
    <submittedName>
        <fullName evidence="1">Uncharacterized protein</fullName>
    </submittedName>
</protein>
<accession>A0ABR2NRF1</accession>
<sequence length="91" mass="10160">MTFALSEVNLISGSTVMSLRANTMPSMAKIALSYLNSLSDTKWAYSKCLNYNVLTWIIGYCTSRGITRVLVELVSSVDIKEHMHLRAIVET</sequence>
<proteinExistence type="predicted"/>
<name>A0ABR2NRF1_9ROSI</name>
<evidence type="ECO:0000313" key="2">
    <source>
        <dbReference type="Proteomes" id="UP001396334"/>
    </source>
</evidence>
<evidence type="ECO:0000313" key="1">
    <source>
        <dbReference type="EMBL" id="KAK8978698.1"/>
    </source>
</evidence>
<reference evidence="1 2" key="1">
    <citation type="journal article" date="2024" name="G3 (Bethesda)">
        <title>Genome assembly of Hibiscus sabdariffa L. provides insights into metabolisms of medicinal natural products.</title>
        <authorList>
            <person name="Kim T."/>
        </authorList>
    </citation>
    <scope>NUCLEOTIDE SEQUENCE [LARGE SCALE GENOMIC DNA]</scope>
    <source>
        <strain evidence="1">TK-2024</strain>
        <tissue evidence="1">Old leaves</tissue>
    </source>
</reference>
<comment type="caution">
    <text evidence="1">The sequence shown here is derived from an EMBL/GenBank/DDBJ whole genome shotgun (WGS) entry which is preliminary data.</text>
</comment>
<keyword evidence="2" id="KW-1185">Reference proteome</keyword>
<gene>
    <name evidence="1" type="ORF">V6N11_001704</name>
</gene>